<evidence type="ECO:0000256" key="5">
    <source>
        <dbReference type="ARBA" id="ARBA00022842"/>
    </source>
</evidence>
<dbReference type="PANTHER" id="PTHR30621:SF0">
    <property type="entry name" value="BIFUNCTIONAL GLUTAMINE SYNTHETASE ADENYLYLTRANSFERASE_ADENYLYL-REMOVING ENZYME"/>
    <property type="match status" value="1"/>
</dbReference>
<comment type="caution">
    <text evidence="10">The sequence shown here is derived from an EMBL/GenBank/DDBJ whole genome shotgun (WGS) entry which is preliminary data.</text>
</comment>
<dbReference type="CDD" id="cd05401">
    <property type="entry name" value="NT_GlnE_GlnD_like"/>
    <property type="match status" value="2"/>
</dbReference>
<dbReference type="InterPro" id="IPR043519">
    <property type="entry name" value="NT_sf"/>
</dbReference>
<evidence type="ECO:0000256" key="2">
    <source>
        <dbReference type="ARBA" id="ARBA00022695"/>
    </source>
</evidence>
<accession>A0AA42CJ31</accession>
<feature type="region of interest" description="Adenylyl removase" evidence="7">
    <location>
        <begin position="1"/>
        <end position="466"/>
    </location>
</feature>
<dbReference type="InterPro" id="IPR023057">
    <property type="entry name" value="GlnE"/>
</dbReference>
<dbReference type="Proteomes" id="UP001165679">
    <property type="component" value="Unassembled WGS sequence"/>
</dbReference>
<dbReference type="EMBL" id="JAPDNT010000020">
    <property type="protein sequence ID" value="MCW3476495.1"/>
    <property type="molecule type" value="Genomic_DNA"/>
</dbReference>
<dbReference type="NCBIfam" id="NF008292">
    <property type="entry name" value="PRK11072.1"/>
    <property type="match status" value="1"/>
</dbReference>
<name>A0AA42CJ31_9PROT</name>
<evidence type="ECO:0000313" key="11">
    <source>
        <dbReference type="Proteomes" id="UP001165679"/>
    </source>
</evidence>
<evidence type="ECO:0000256" key="7">
    <source>
        <dbReference type="HAMAP-Rule" id="MF_00802"/>
    </source>
</evidence>
<dbReference type="EC" id="2.7.7.89" evidence="7"/>
<keyword evidence="11" id="KW-1185">Reference proteome</keyword>
<feature type="domain" description="Glutamate-ammonia ligase adenylyltransferase repeated" evidence="8">
    <location>
        <begin position="50"/>
        <end position="292"/>
    </location>
</feature>
<reference evidence="10" key="2">
    <citation type="submission" date="2022-10" db="EMBL/GenBank/DDBJ databases">
        <authorList>
            <person name="Trinh H.N."/>
        </authorList>
    </citation>
    <scope>NUCLEOTIDE SEQUENCE</scope>
    <source>
        <strain evidence="10">RN2-1</strain>
    </source>
</reference>
<dbReference type="GO" id="GO:0005829">
    <property type="term" value="C:cytosol"/>
    <property type="evidence" value="ECO:0007669"/>
    <property type="project" value="TreeGrafter"/>
</dbReference>
<comment type="function">
    <text evidence="7">Involved in the regulation of glutamine synthetase GlnA, a key enzyme in the process to assimilate ammonia. When cellular nitrogen levels are high, the C-terminal adenylyl transferase (AT) inactivates GlnA by covalent transfer of an adenylyl group from ATP to specific tyrosine residue of GlnA, thus reducing its activity. Conversely, when nitrogen levels are low, the N-terminal adenylyl removase (AR) activates GlnA by removing the adenylyl group by phosphorolysis, increasing its activity. The regulatory region of GlnE binds the signal transduction protein PII (GlnB) which indicates the nitrogen status of the cell.</text>
</comment>
<dbReference type="EC" id="2.7.7.42" evidence="7"/>
<dbReference type="InterPro" id="IPR005190">
    <property type="entry name" value="GlnE_rpt_dom"/>
</dbReference>
<dbReference type="GO" id="GO:0000287">
    <property type="term" value="F:magnesium ion binding"/>
    <property type="evidence" value="ECO:0007669"/>
    <property type="project" value="UniProtKB-UniRule"/>
</dbReference>
<feature type="region of interest" description="Adenylyl transferase" evidence="7">
    <location>
        <begin position="475"/>
        <end position="982"/>
    </location>
</feature>
<dbReference type="GO" id="GO:0005524">
    <property type="term" value="F:ATP binding"/>
    <property type="evidence" value="ECO:0007669"/>
    <property type="project" value="UniProtKB-UniRule"/>
</dbReference>
<dbReference type="InterPro" id="IPR013546">
    <property type="entry name" value="PII_UdlTrfase/GS_AdlTrfase"/>
</dbReference>
<dbReference type="HAMAP" id="MF_00802">
    <property type="entry name" value="GlnE"/>
    <property type="match status" value="1"/>
</dbReference>
<keyword evidence="1 7" id="KW-0808">Transferase</keyword>
<keyword evidence="2 7" id="KW-0548">Nucleotidyltransferase</keyword>
<comment type="catalytic activity">
    <reaction evidence="7">
        <text>[glutamine synthetase]-L-tyrosine + ATP = [glutamine synthetase]-O(4)-(5'-adenylyl)-L-tyrosine + diphosphate</text>
        <dbReference type="Rhea" id="RHEA:18589"/>
        <dbReference type="Rhea" id="RHEA-COMP:10660"/>
        <dbReference type="Rhea" id="RHEA-COMP:10661"/>
        <dbReference type="ChEBI" id="CHEBI:30616"/>
        <dbReference type="ChEBI" id="CHEBI:33019"/>
        <dbReference type="ChEBI" id="CHEBI:46858"/>
        <dbReference type="ChEBI" id="CHEBI:83624"/>
        <dbReference type="EC" id="2.7.7.42"/>
    </reaction>
</comment>
<feature type="domain" description="Glutamate-ammonia ligase adenylyltransferase repeated" evidence="8">
    <location>
        <begin position="577"/>
        <end position="814"/>
    </location>
</feature>
<proteinExistence type="inferred from homology"/>
<dbReference type="GO" id="GO:0047388">
    <property type="term" value="F:[glutamine synthetase]-adenylyl-L-tyrosine phosphorylase activity"/>
    <property type="evidence" value="ECO:0007669"/>
    <property type="project" value="UniProtKB-EC"/>
</dbReference>
<dbReference type="RefSeq" id="WP_264715294.1">
    <property type="nucleotide sequence ID" value="NZ_JAPDNT010000020.1"/>
</dbReference>
<reference evidence="10" key="1">
    <citation type="submission" date="2022-09" db="EMBL/GenBank/DDBJ databases">
        <title>Rhodovastum sp. nov. RN2-1 isolated from soil in Seongnam, South Korea.</title>
        <authorList>
            <person name="Le N.T."/>
        </authorList>
    </citation>
    <scope>NUCLEOTIDE SEQUENCE</scope>
    <source>
        <strain evidence="10">RN2-1</strain>
    </source>
</reference>
<dbReference type="GO" id="GO:0008882">
    <property type="term" value="F:[glutamate-ammonia-ligase] adenylyltransferase activity"/>
    <property type="evidence" value="ECO:0007669"/>
    <property type="project" value="UniProtKB-UniRule"/>
</dbReference>
<keyword evidence="3 7" id="KW-0547">Nucleotide-binding</keyword>
<keyword evidence="6 7" id="KW-0511">Multifunctional enzyme</keyword>
<evidence type="ECO:0000259" key="9">
    <source>
        <dbReference type="Pfam" id="PF08335"/>
    </source>
</evidence>
<evidence type="ECO:0000313" key="10">
    <source>
        <dbReference type="EMBL" id="MCW3476495.1"/>
    </source>
</evidence>
<comment type="catalytic activity">
    <reaction evidence="7">
        <text>[glutamine synthetase]-O(4)-(5'-adenylyl)-L-tyrosine + phosphate = [glutamine synthetase]-L-tyrosine + ADP</text>
        <dbReference type="Rhea" id="RHEA:43716"/>
        <dbReference type="Rhea" id="RHEA-COMP:10660"/>
        <dbReference type="Rhea" id="RHEA-COMP:10661"/>
        <dbReference type="ChEBI" id="CHEBI:43474"/>
        <dbReference type="ChEBI" id="CHEBI:46858"/>
        <dbReference type="ChEBI" id="CHEBI:83624"/>
        <dbReference type="ChEBI" id="CHEBI:456216"/>
        <dbReference type="EC" id="2.7.7.89"/>
    </reaction>
</comment>
<dbReference type="Gene3D" id="1.20.120.330">
    <property type="entry name" value="Nucleotidyltransferases domain 2"/>
    <property type="match status" value="2"/>
</dbReference>
<gene>
    <name evidence="7" type="primary">glnE</name>
    <name evidence="10" type="ORF">OL599_18180</name>
</gene>
<evidence type="ECO:0000256" key="6">
    <source>
        <dbReference type="ARBA" id="ARBA00023268"/>
    </source>
</evidence>
<dbReference type="PANTHER" id="PTHR30621">
    <property type="entry name" value="GLUTAMINE SYNTHETASE ADENYLYLTRANSFERASE"/>
    <property type="match status" value="1"/>
</dbReference>
<keyword evidence="4 7" id="KW-0067">ATP-binding</keyword>
<organism evidence="10 11">
    <name type="scientific">Limobrevibacterium gyesilva</name>
    <dbReference type="NCBI Taxonomy" id="2991712"/>
    <lineage>
        <taxon>Bacteria</taxon>
        <taxon>Pseudomonadati</taxon>
        <taxon>Pseudomonadota</taxon>
        <taxon>Alphaproteobacteria</taxon>
        <taxon>Acetobacterales</taxon>
        <taxon>Acetobacteraceae</taxon>
        <taxon>Limobrevibacterium</taxon>
    </lineage>
</organism>
<sequence>MVTTLEKRFTLPATWPLPADAEAAGRLREHYESLGRTEARFARGAGGALLRSLGGNSPFLAELAAREVATVRLVAQAGPGVAVERAMAALAAVPPTAPRARVAAALRQAKRIVALATAIADIGGIWQLDRVTAALTDLAEAALRLSVAHLLRAGHDSGELRLPNPDDPARGSGFTVLGMGKLGARELNYSSDVDLILLQDPESGIYHGDSAGAFFTRIARGLVGLMETRDADGYVFRTDLRLRPDPAATPPCIALPAAIAYYESMGQNWERAAMLKARPVAGDIALGAEFLDAIRPFVWRRHLDFAAVADIHAMKRRIDEHKGTALGAHTHAATRILGHNVKLGRGGIREIEFLAQTLQLVWGGRDPTLRTPRTLEALRLLARGGHLSRRAAGELASAYRFLRRVEHRLQMVADRQTHVLPDSPDQMERFAVFMGYASADAFATVLLRHLMRVQARYGEVFEDVPEEDQNGAPPALDFRGVGDLPEATVVALRGMGYDNPAAVIAAVRSWQAGRARALRSLRARELMNTVLPRLLVALSRQAQPDAAFARFDAFLGRLPAGVQLLSLFQRNPSLMDRVAAVLGASPSLADHLARTPSALEGLLSPEAQPDCDRLLRSRLADARTLEDAITIIRTTVREEEFSISVATMEGRMDIDAAGLARTALADAALAMLLPRALDDFAERYGRVPGGTMAVVLLGKAGSREMMAGSDLDLMLIYDHPERRHESVGPRRLPASQWFIRAVHAYIAAVTAPDAEGPMFAVDMRLRPSGNKGPVAVSLSGFERYHAEDAWTWERMALTRARVVAGPPRLRRRIEAAIRKALASAGDPKQIRADAAAMRARLLRDLPPSGPWDVKLRPGGQIEVEFVAQTLQLVHAAALAELPSTTTREALARLAKAGFLPEADAALLTRADRLWRTVQGLLRITYGRAPAEKLSDAAAAALLRAAQAAGADAVDLPGLHATLDAVARDVRATFIRHVGEIEI</sequence>
<dbReference type="SUPFAM" id="SSF81301">
    <property type="entry name" value="Nucleotidyltransferase"/>
    <property type="match status" value="2"/>
</dbReference>
<evidence type="ECO:0000259" key="8">
    <source>
        <dbReference type="Pfam" id="PF03710"/>
    </source>
</evidence>
<dbReference type="NCBIfam" id="NF010706">
    <property type="entry name" value="PRK14108.1"/>
    <property type="match status" value="1"/>
</dbReference>
<dbReference type="AlphaFoldDB" id="A0AA42CJ31"/>
<dbReference type="Gene3D" id="1.20.120.1510">
    <property type="match status" value="1"/>
</dbReference>
<evidence type="ECO:0000256" key="1">
    <source>
        <dbReference type="ARBA" id="ARBA00022679"/>
    </source>
</evidence>
<comment type="similarity">
    <text evidence="7">Belongs to the GlnE family.</text>
</comment>
<keyword evidence="5 7" id="KW-0460">Magnesium</keyword>
<evidence type="ECO:0000256" key="4">
    <source>
        <dbReference type="ARBA" id="ARBA00022840"/>
    </source>
</evidence>
<dbReference type="Gene3D" id="3.30.460.10">
    <property type="entry name" value="Beta Polymerase, domain 2"/>
    <property type="match status" value="2"/>
</dbReference>
<feature type="domain" description="PII-uridylyltransferase/Glutamine-synthetase adenylyltransferase" evidence="9">
    <location>
        <begin position="313"/>
        <end position="460"/>
    </location>
</feature>
<dbReference type="Pfam" id="PF08335">
    <property type="entry name" value="GlnD_UR_UTase"/>
    <property type="match status" value="2"/>
</dbReference>
<feature type="domain" description="PII-uridylyltransferase/Glutamine-synthetase adenylyltransferase" evidence="9">
    <location>
        <begin position="852"/>
        <end position="972"/>
    </location>
</feature>
<dbReference type="SUPFAM" id="SSF81593">
    <property type="entry name" value="Nucleotidyltransferase substrate binding subunit/domain"/>
    <property type="match status" value="2"/>
</dbReference>
<comment type="cofactor">
    <cofactor evidence="7">
        <name>Mg(2+)</name>
        <dbReference type="ChEBI" id="CHEBI:18420"/>
    </cofactor>
</comment>
<dbReference type="Pfam" id="PF03710">
    <property type="entry name" value="GlnE"/>
    <property type="match status" value="2"/>
</dbReference>
<evidence type="ECO:0000256" key="3">
    <source>
        <dbReference type="ARBA" id="ARBA00022741"/>
    </source>
</evidence>
<dbReference type="GO" id="GO:0000820">
    <property type="term" value="P:regulation of glutamine family amino acid metabolic process"/>
    <property type="evidence" value="ECO:0007669"/>
    <property type="project" value="UniProtKB-UniRule"/>
</dbReference>
<protein>
    <recommendedName>
        <fullName evidence="7">Bifunctional glutamine synthetase adenylyltransferase/adenylyl-removing enzyme</fullName>
    </recommendedName>
    <alternativeName>
        <fullName evidence="7">ATP:glutamine synthetase adenylyltransferase</fullName>
    </alternativeName>
    <alternativeName>
        <fullName evidence="7">ATase</fullName>
    </alternativeName>
    <domain>
        <recommendedName>
            <fullName evidence="7">Glutamine synthetase adenylyl-L-tyrosine phosphorylase</fullName>
            <ecNumber evidence="7">2.7.7.89</ecNumber>
        </recommendedName>
        <alternativeName>
            <fullName evidence="7">Adenylyl removase</fullName>
            <shortName evidence="7">AR</shortName>
            <shortName evidence="7">AT-N</shortName>
        </alternativeName>
    </domain>
    <domain>
        <recommendedName>
            <fullName evidence="7">Glutamine synthetase adenylyl transferase</fullName>
            <ecNumber evidence="7">2.7.7.42</ecNumber>
        </recommendedName>
        <alternativeName>
            <fullName evidence="7">Adenylyl transferase</fullName>
            <shortName evidence="7">AT</shortName>
            <shortName evidence="7">AT-C</shortName>
        </alternativeName>
    </domain>
</protein>